<dbReference type="PANTHER" id="PTHR48079">
    <property type="entry name" value="PROTEIN YEEZ"/>
    <property type="match status" value="1"/>
</dbReference>
<dbReference type="Pfam" id="PF01370">
    <property type="entry name" value="Epimerase"/>
    <property type="match status" value="1"/>
</dbReference>
<dbReference type="InterPro" id="IPR001509">
    <property type="entry name" value="Epimerase_deHydtase"/>
</dbReference>
<reference evidence="3" key="1">
    <citation type="submission" date="2024-05" db="EMBL/GenBank/DDBJ databases">
        <title>Planctomycetes of the genus Singulisphaera possess chitinolytic capabilities.</title>
        <authorList>
            <person name="Ivanova A."/>
        </authorList>
    </citation>
    <scope>NUCLEOTIDE SEQUENCE</scope>
    <source>
        <strain evidence="3">Ch08T</strain>
    </source>
</reference>
<dbReference type="InterPro" id="IPR036291">
    <property type="entry name" value="NAD(P)-bd_dom_sf"/>
</dbReference>
<gene>
    <name evidence="3" type="ORF">V5E97_29405</name>
</gene>
<feature type="region of interest" description="Disordered" evidence="1">
    <location>
        <begin position="329"/>
        <end position="359"/>
    </location>
</feature>
<dbReference type="PANTHER" id="PTHR48079:SF6">
    <property type="entry name" value="NAD(P)-BINDING DOMAIN-CONTAINING PROTEIN-RELATED"/>
    <property type="match status" value="1"/>
</dbReference>
<dbReference type="GO" id="GO:0004029">
    <property type="term" value="F:aldehyde dehydrogenase (NAD+) activity"/>
    <property type="evidence" value="ECO:0007669"/>
    <property type="project" value="TreeGrafter"/>
</dbReference>
<dbReference type="InterPro" id="IPR051783">
    <property type="entry name" value="NAD(P)-dependent_oxidoreduct"/>
</dbReference>
<organism evidence="3">
    <name type="scientific">Singulisphaera sp. Ch08</name>
    <dbReference type="NCBI Taxonomy" id="3120278"/>
    <lineage>
        <taxon>Bacteria</taxon>
        <taxon>Pseudomonadati</taxon>
        <taxon>Planctomycetota</taxon>
        <taxon>Planctomycetia</taxon>
        <taxon>Isosphaerales</taxon>
        <taxon>Isosphaeraceae</taxon>
        <taxon>Singulisphaera</taxon>
    </lineage>
</organism>
<feature type="compositionally biased region" description="Low complexity" evidence="1">
    <location>
        <begin position="333"/>
        <end position="344"/>
    </location>
</feature>
<dbReference type="Gene3D" id="3.40.50.720">
    <property type="entry name" value="NAD(P)-binding Rossmann-like Domain"/>
    <property type="match status" value="1"/>
</dbReference>
<dbReference type="SUPFAM" id="SSF51735">
    <property type="entry name" value="NAD(P)-binding Rossmann-fold domains"/>
    <property type="match status" value="1"/>
</dbReference>
<dbReference type="GO" id="GO:0005737">
    <property type="term" value="C:cytoplasm"/>
    <property type="evidence" value="ECO:0007669"/>
    <property type="project" value="TreeGrafter"/>
</dbReference>
<accession>A0AAU7CBC7</accession>
<sequence length="359" mass="38519">MDALTIVTGGAGFIGSHLVERLVSLGQRVRVVERPGADAAHLPAGVELVRADIRDPEAISQAMRGGRWVYHLAANPNLWVRDRAEFGAVNHQGTIHVLDAALAAGAERVLHTSTESILTCARATGPIGEEVEVQLSDAVGPYCRSKLLAENEAMARARAGKPVVIANPTMPVGPGDRGLSPPTRLIRDFCRRKLPARMDCTLNLIDVRDVAEGLILTMERGEPGRRYLLGGENLTLVGLLGILSEQTGVPVPRWRVPYPLGLAVAHFSEFWADHVSGRTPKATVTGVKLTQRTMHFDASRSLAALGLKPRPVRESLADSVAWLRQVGQIEGGSSDTSRASTSSSNQHLAQARSTEDALS</sequence>
<evidence type="ECO:0000259" key="2">
    <source>
        <dbReference type="Pfam" id="PF01370"/>
    </source>
</evidence>
<protein>
    <submittedName>
        <fullName evidence="3">NAD-dependent epimerase/dehydratase family protein</fullName>
    </submittedName>
</protein>
<dbReference type="EMBL" id="CP155447">
    <property type="protein sequence ID" value="XBH02418.1"/>
    <property type="molecule type" value="Genomic_DNA"/>
</dbReference>
<evidence type="ECO:0000313" key="3">
    <source>
        <dbReference type="EMBL" id="XBH02418.1"/>
    </source>
</evidence>
<feature type="domain" description="NAD-dependent epimerase/dehydratase" evidence="2">
    <location>
        <begin position="6"/>
        <end position="230"/>
    </location>
</feature>
<name>A0AAU7CBC7_9BACT</name>
<proteinExistence type="predicted"/>
<evidence type="ECO:0000256" key="1">
    <source>
        <dbReference type="SAM" id="MobiDB-lite"/>
    </source>
</evidence>
<dbReference type="AlphaFoldDB" id="A0AAU7CBC7"/>
<dbReference type="RefSeq" id="WP_406695161.1">
    <property type="nucleotide sequence ID" value="NZ_CP155447.1"/>
</dbReference>